<dbReference type="RefSeq" id="XP_008187004.3">
    <property type="nucleotide sequence ID" value="XM_008188782.3"/>
</dbReference>
<dbReference type="OrthoDB" id="1028014at2759"/>
<dbReference type="PROSITE" id="PS50280">
    <property type="entry name" value="SET"/>
    <property type="match status" value="1"/>
</dbReference>
<evidence type="ECO:0000256" key="5">
    <source>
        <dbReference type="ARBA" id="ARBA00022771"/>
    </source>
</evidence>
<dbReference type="EnsemblMetazoa" id="XM_008188782.3">
    <property type="protein sequence ID" value="XP_008187004.3"/>
    <property type="gene ID" value="LOC100575916"/>
</dbReference>
<dbReference type="AlphaFoldDB" id="A0A8R2B911"/>
<evidence type="ECO:0000313" key="11">
    <source>
        <dbReference type="Proteomes" id="UP000007819"/>
    </source>
</evidence>
<dbReference type="GeneID" id="100575916"/>
<keyword evidence="4" id="KW-0479">Metal-binding</keyword>
<dbReference type="GO" id="GO:0008170">
    <property type="term" value="F:N-methyltransferase activity"/>
    <property type="evidence" value="ECO:0007669"/>
    <property type="project" value="UniProtKB-ARBA"/>
</dbReference>
<dbReference type="Gene3D" id="6.10.140.2220">
    <property type="match status" value="1"/>
</dbReference>
<evidence type="ECO:0000313" key="10">
    <source>
        <dbReference type="EnsemblMetazoa" id="XP_008187004.3"/>
    </source>
</evidence>
<evidence type="ECO:0000256" key="4">
    <source>
        <dbReference type="ARBA" id="ARBA00022723"/>
    </source>
</evidence>
<keyword evidence="6" id="KW-0862">Zinc</keyword>
<dbReference type="GO" id="GO:0008276">
    <property type="term" value="F:protein methyltransferase activity"/>
    <property type="evidence" value="ECO:0007669"/>
    <property type="project" value="UniProtKB-ARBA"/>
</dbReference>
<reference evidence="10" key="2">
    <citation type="submission" date="2022-06" db="UniProtKB">
        <authorList>
            <consortium name="EnsemblMetazoa"/>
        </authorList>
    </citation>
    <scope>IDENTIFICATION</scope>
</reference>
<dbReference type="InterPro" id="IPR046341">
    <property type="entry name" value="SET_dom_sf"/>
</dbReference>
<dbReference type="GO" id="GO:0008270">
    <property type="term" value="F:zinc ion binding"/>
    <property type="evidence" value="ECO:0007669"/>
    <property type="project" value="UniProtKB-KW"/>
</dbReference>
<dbReference type="InterPro" id="IPR052097">
    <property type="entry name" value="SET-MYND_domain_protein"/>
</dbReference>
<organism evidence="10 11">
    <name type="scientific">Acyrthosiphon pisum</name>
    <name type="common">Pea aphid</name>
    <dbReference type="NCBI Taxonomy" id="7029"/>
    <lineage>
        <taxon>Eukaryota</taxon>
        <taxon>Metazoa</taxon>
        <taxon>Ecdysozoa</taxon>
        <taxon>Arthropoda</taxon>
        <taxon>Hexapoda</taxon>
        <taxon>Insecta</taxon>
        <taxon>Pterygota</taxon>
        <taxon>Neoptera</taxon>
        <taxon>Paraneoptera</taxon>
        <taxon>Hemiptera</taxon>
        <taxon>Sternorrhyncha</taxon>
        <taxon>Aphidomorpha</taxon>
        <taxon>Aphidoidea</taxon>
        <taxon>Aphididae</taxon>
        <taxon>Macrosiphini</taxon>
        <taxon>Acyrthosiphon</taxon>
    </lineage>
</organism>
<dbReference type="GO" id="GO:0008757">
    <property type="term" value="F:S-adenosylmethionine-dependent methyltransferase activity"/>
    <property type="evidence" value="ECO:0007669"/>
    <property type="project" value="UniProtKB-ARBA"/>
</dbReference>
<reference evidence="11" key="1">
    <citation type="submission" date="2010-06" db="EMBL/GenBank/DDBJ databases">
        <authorList>
            <person name="Jiang H."/>
            <person name="Abraham K."/>
            <person name="Ali S."/>
            <person name="Alsbrooks S.L."/>
            <person name="Anim B.N."/>
            <person name="Anosike U.S."/>
            <person name="Attaway T."/>
            <person name="Bandaranaike D.P."/>
            <person name="Battles P.K."/>
            <person name="Bell S.N."/>
            <person name="Bell A.V."/>
            <person name="Beltran B."/>
            <person name="Bickham C."/>
            <person name="Bustamante Y."/>
            <person name="Caleb T."/>
            <person name="Canada A."/>
            <person name="Cardenas V."/>
            <person name="Carter K."/>
            <person name="Chacko J."/>
            <person name="Chandrabose M.N."/>
            <person name="Chavez D."/>
            <person name="Chavez A."/>
            <person name="Chen L."/>
            <person name="Chu H.-S."/>
            <person name="Claassen K.J."/>
            <person name="Cockrell R."/>
            <person name="Collins M."/>
            <person name="Cooper J.A."/>
            <person name="Cree A."/>
            <person name="Curry S.M."/>
            <person name="Da Y."/>
            <person name="Dao M.D."/>
            <person name="Das B."/>
            <person name="Davila M.-L."/>
            <person name="Davy-Carroll L."/>
            <person name="Denson S."/>
            <person name="Dinh H."/>
            <person name="Ebong V.E."/>
            <person name="Edwards J.R."/>
            <person name="Egan A."/>
            <person name="El-Daye J."/>
            <person name="Escobedo L."/>
            <person name="Fernandez S."/>
            <person name="Fernando P.R."/>
            <person name="Flagg N."/>
            <person name="Forbes L.D."/>
            <person name="Fowler R.G."/>
            <person name="Fu Q."/>
            <person name="Gabisi R.A."/>
            <person name="Ganer J."/>
            <person name="Garbino Pronczuk A."/>
            <person name="Garcia R.M."/>
            <person name="Garner T."/>
            <person name="Garrett T.E."/>
            <person name="Gonzalez D.A."/>
            <person name="Hamid H."/>
            <person name="Hawkins E.S."/>
            <person name="Hirani K."/>
            <person name="Hogues M.E."/>
            <person name="Hollins B."/>
            <person name="Hsiao C.-H."/>
            <person name="Jabil R."/>
            <person name="James M.L."/>
            <person name="Jhangiani S.N."/>
            <person name="Johnson B."/>
            <person name="Johnson Q."/>
            <person name="Joshi V."/>
            <person name="Kalu J.B."/>
            <person name="Kam C."/>
            <person name="Kashfia A."/>
            <person name="Keebler J."/>
            <person name="Kisamo H."/>
            <person name="Kovar C.L."/>
            <person name="Lago L.A."/>
            <person name="Lai C.-Y."/>
            <person name="Laidlaw J."/>
            <person name="Lara F."/>
            <person name="Le T.-K."/>
            <person name="Lee S.L."/>
            <person name="Legall F.H."/>
            <person name="Lemon S.J."/>
            <person name="Lewis L.R."/>
            <person name="Li B."/>
            <person name="Liu Y."/>
            <person name="Liu Y.-S."/>
            <person name="Lopez J."/>
            <person name="Lozado R.J."/>
            <person name="Lu J."/>
            <person name="Madu R.C."/>
            <person name="Maheshwari M."/>
            <person name="Maheshwari R."/>
            <person name="Malloy K."/>
            <person name="Martinez E."/>
            <person name="Mathew T."/>
            <person name="Mercado I.C."/>
            <person name="Mercado C."/>
            <person name="Meyer B."/>
            <person name="Montgomery K."/>
            <person name="Morgan M.B."/>
            <person name="Munidasa M."/>
            <person name="Nazareth L.V."/>
            <person name="Nelson J."/>
            <person name="Ng B.M."/>
            <person name="Nguyen N.B."/>
            <person name="Nguyen P.Q."/>
            <person name="Nguyen T."/>
            <person name="Obregon M."/>
            <person name="Okwuonu G.O."/>
            <person name="Onwere C.G."/>
            <person name="Orozco G."/>
            <person name="Parra A."/>
            <person name="Patel S."/>
            <person name="Patil S."/>
            <person name="Perez A."/>
            <person name="Perez Y."/>
            <person name="Pham C."/>
            <person name="Primus E.L."/>
            <person name="Pu L.-L."/>
            <person name="Puazo M."/>
            <person name="Qin X."/>
            <person name="Quiroz J.B."/>
            <person name="Reese J."/>
            <person name="Richards S."/>
            <person name="Rives C.M."/>
            <person name="Robberts R."/>
            <person name="Ruiz S.J."/>
            <person name="Ruiz M.J."/>
            <person name="Santibanez J."/>
            <person name="Schneider B.W."/>
            <person name="Sisson I."/>
            <person name="Smith M."/>
            <person name="Sodergren E."/>
            <person name="Song X.-Z."/>
            <person name="Song B.B."/>
            <person name="Summersgill H."/>
            <person name="Thelus R."/>
            <person name="Thornton R.D."/>
            <person name="Trejos Z.Y."/>
            <person name="Usmani K."/>
            <person name="Vattathil S."/>
            <person name="Villasana D."/>
            <person name="Walker D.L."/>
            <person name="Wang S."/>
            <person name="Wang K."/>
            <person name="White C.S."/>
            <person name="Williams A.C."/>
            <person name="Williamson J."/>
            <person name="Wilson K."/>
            <person name="Woghiren I.O."/>
            <person name="Woodworth J.R."/>
            <person name="Worley K.C."/>
            <person name="Wright R.A."/>
            <person name="Wu W."/>
            <person name="Young L."/>
            <person name="Zhang L."/>
            <person name="Zhang J."/>
            <person name="Zhu Y."/>
            <person name="Muzny D.M."/>
            <person name="Weinstock G."/>
            <person name="Gibbs R.A."/>
        </authorList>
    </citation>
    <scope>NUCLEOTIDE SEQUENCE [LARGE SCALE GENOMIC DNA]</scope>
    <source>
        <strain evidence="11">LSR1</strain>
    </source>
</reference>
<dbReference type="Gene3D" id="2.170.270.10">
    <property type="entry name" value="SET domain"/>
    <property type="match status" value="1"/>
</dbReference>
<dbReference type="Proteomes" id="UP000007819">
    <property type="component" value="Chromosome X"/>
</dbReference>
<keyword evidence="1" id="KW-0489">Methyltransferase</keyword>
<evidence type="ECO:0000256" key="3">
    <source>
        <dbReference type="ARBA" id="ARBA00022691"/>
    </source>
</evidence>
<evidence type="ECO:0000256" key="7">
    <source>
        <dbReference type="PROSITE-ProRule" id="PRU00134"/>
    </source>
</evidence>
<dbReference type="GO" id="GO:0005737">
    <property type="term" value="C:cytoplasm"/>
    <property type="evidence" value="ECO:0007669"/>
    <property type="project" value="TreeGrafter"/>
</dbReference>
<evidence type="ECO:0008006" key="12">
    <source>
        <dbReference type="Google" id="ProtNLM"/>
    </source>
</evidence>
<evidence type="ECO:0000256" key="1">
    <source>
        <dbReference type="ARBA" id="ARBA00022603"/>
    </source>
</evidence>
<dbReference type="GO" id="GO:0005634">
    <property type="term" value="C:nucleus"/>
    <property type="evidence" value="ECO:0007669"/>
    <property type="project" value="TreeGrafter"/>
</dbReference>
<feature type="domain" description="MYND-type" evidence="9">
    <location>
        <begin position="245"/>
        <end position="284"/>
    </location>
</feature>
<dbReference type="GO" id="GO:0032259">
    <property type="term" value="P:methylation"/>
    <property type="evidence" value="ECO:0007669"/>
    <property type="project" value="UniProtKB-KW"/>
</dbReference>
<feature type="domain" description="SET" evidence="8">
    <location>
        <begin position="201"/>
        <end position="488"/>
    </location>
</feature>
<evidence type="ECO:0000256" key="6">
    <source>
        <dbReference type="ARBA" id="ARBA00022833"/>
    </source>
</evidence>
<keyword evidence="5 7" id="KW-0863">Zinc-finger</keyword>
<dbReference type="Gene3D" id="1.10.220.160">
    <property type="match status" value="1"/>
</dbReference>
<protein>
    <recommendedName>
        <fullName evidence="12">SET and MYND domain-containing protein 4</fullName>
    </recommendedName>
</protein>
<evidence type="ECO:0000259" key="8">
    <source>
        <dbReference type="PROSITE" id="PS50280"/>
    </source>
</evidence>
<evidence type="ECO:0000259" key="9">
    <source>
        <dbReference type="PROSITE" id="PS50865"/>
    </source>
</evidence>
<dbReference type="KEGG" id="api:100575916"/>
<keyword evidence="11" id="KW-1185">Reference proteome</keyword>
<dbReference type="InterPro" id="IPR002893">
    <property type="entry name" value="Znf_MYND"/>
</dbReference>
<dbReference type="GO" id="GO:0042826">
    <property type="term" value="F:histone deacetylase binding"/>
    <property type="evidence" value="ECO:0007669"/>
    <property type="project" value="TreeGrafter"/>
</dbReference>
<keyword evidence="3" id="KW-0949">S-adenosyl-L-methionine</keyword>
<accession>A0A8R2B911</accession>
<dbReference type="Pfam" id="PF00856">
    <property type="entry name" value="SET"/>
    <property type="match status" value="1"/>
</dbReference>
<proteinExistence type="predicted"/>
<dbReference type="PANTHER" id="PTHR46165">
    <property type="entry name" value="SET AND MYND DOMAIN-CONTAINING PROTEIN 4"/>
    <property type="match status" value="1"/>
</dbReference>
<evidence type="ECO:0000256" key="2">
    <source>
        <dbReference type="ARBA" id="ARBA00022679"/>
    </source>
</evidence>
<dbReference type="InterPro" id="IPR001214">
    <property type="entry name" value="SET_dom"/>
</dbReference>
<name>A0A8R2B911_ACYPI</name>
<dbReference type="SUPFAM" id="SSF82199">
    <property type="entry name" value="SET domain"/>
    <property type="match status" value="1"/>
</dbReference>
<dbReference type="PANTHER" id="PTHR46165:SF2">
    <property type="entry name" value="SET AND MYND DOMAIN-CONTAINING PROTEIN 4"/>
    <property type="match status" value="1"/>
</dbReference>
<keyword evidence="2" id="KW-0808">Transferase</keyword>
<dbReference type="PROSITE" id="PS50865">
    <property type="entry name" value="ZF_MYND_2"/>
    <property type="match status" value="1"/>
</dbReference>
<dbReference type="Pfam" id="PF01753">
    <property type="entry name" value="zf-MYND"/>
    <property type="match status" value="1"/>
</dbReference>
<sequence>MASGNGDPVNYAHYTDRLKKPDVLSELKSADNKFLFTRALLAEHGMLPTTLDRPPDSGVRPVTEKWKTDFEHGLMLSVNQQYKEAAKQFSRSMVDGEPGTVNHSLAMINRAIVLYHLGQFTRSLMDVRQAMGSKYPPEMGHVLYEFAGMAESRRRRGQVQELQVQGSCVGLGHFGRFGLGKPVSQPAGGWQKQEHSGAFSAFLELKSSKNMGRGVYTTRDINPGDVVAIDEPYIYGGLQLHNSCCRNCLKSPVVPIPCTKCSLVYYCSENCLHKSMKDGHNLECPIIFFIRSLPGITDLNQLALKWLSKELSKMGLKKYCSLVDTFSKSKIDPKTRGFNENGQYKSDNFLTAYSLDSCEEEMPIEVLFFFNCIAAEMLQYLMLSGFKIEECYLGIVGTSLVRILSVLDLNARKININAPNMVSLKGQSLQSYYYMTFPMAIALYPSLALFNHSCDPNIERSGKLSTKTRVMKAIQPIPKGNQLFFSYGRLKLFDEMKNEERQEICRHNFKFECCCQRCIENWPQYHSIPNGLSAINILNPRMADTVIKECKRFEDFIENVGYDEFHRHLDYLYGFIKLLFTNVKRPFRLYENCLRIIIHAHTGLQHQISFR</sequence>
<dbReference type="SUPFAM" id="SSF144232">
    <property type="entry name" value="HIT/MYND zinc finger-like"/>
    <property type="match status" value="1"/>
</dbReference>